<comment type="caution">
    <text evidence="6">The sequence shown here is derived from an EMBL/GenBank/DDBJ whole genome shotgun (WGS) entry which is preliminary data.</text>
</comment>
<dbReference type="Pfam" id="PF00787">
    <property type="entry name" value="PX"/>
    <property type="match status" value="1"/>
</dbReference>
<dbReference type="PANTHER" id="PTHR22775">
    <property type="entry name" value="SORTING NEXIN"/>
    <property type="match status" value="1"/>
</dbReference>
<dbReference type="PROSITE" id="PS50195">
    <property type="entry name" value="PX"/>
    <property type="match status" value="1"/>
</dbReference>
<evidence type="ECO:0000313" key="6">
    <source>
        <dbReference type="EMBL" id="CAF1091396.1"/>
    </source>
</evidence>
<dbReference type="SUPFAM" id="SSF64268">
    <property type="entry name" value="PX domain"/>
    <property type="match status" value="1"/>
</dbReference>
<sequence length="1291" mass="149416">MITKHFIIGTLCLILIIIGLERTIYWFLFFSTFIFGFLIHLIIHKQIWSKSYSIYNQIKTSFVKSKLVTHITDIEFNSSSRVKPSKPVNDRIPLTGITDIDEPLYELIDLFVRDYIEIWYKTQISSDELFIKDVKNGIYITIRHLSERLREIDWLDFCTGTIVDSFATHVRLYRKAKERMRMEHSTDIRSCFFDLEAEYERGICRDDVCMDKDKEKEFLRDIIESLLYILLPANEFRCIPARILIREIAVNLGLIPFIDMYSDPDAINQLIIKMCQQIPLTIENFLLVVRTTDSKIELTTLNDRLDMEINRWRSKDTGGENDAEIRATLNSYQYLKKLLNEKLEIHARLEPMIYDDDDILPKASYRELPLTEILNNCNGLDYFLKIHARLEPMIYDDDDILPKASYRELPLTEILNNCNGLDYFLKFLQSVDAVGYGNFYLNAEAFRCAGITAFQQNASLTDEQRQTNQEILRNMANDLIEQYFLPTGTFKLPIDENLINRTLKVLQTETIDETLLDELQTKVFEILSSDKYYVQFKTTPQYLRILSEIEFNDSLTDNSDSVSLSSNNSNEILNDIITETQQSSPGTSTGSTTAMVPDVLDNIENYIITTEINESGVCTDNGTKYAIYVISDDDDILPKASYRELPLTEILNNCNGLDYFLKFLQSVDAVGYGNFYLNAEAFRCAGITAFQQNATLTDEQRQTNQEILRNMANDLIEQYFLPTGTFKLPIDENLINKTLKVLQTETIDETLLDELQTKVFEILSSDKYYVQFKTTPQYLRILSEIEFNDSLTDNSDGVSLSSNNSNEILNDIITETQQSSPGTSTGSTTAMVPDVLDSIENYIITTEINESGVCTDNGTKYAIYVISVSCKPFHFNNDEQKREWITYRRYSEFNDLHMTIKKRFPALKDLIYLPNKSFINNTSPDVRLKRQKELNDYLITLSKPKVLHNNPGLGELLLKFLRNQQWKHEQTELTRKVDTLVNPFKQASIGIAKSVSKIGGGLTIVSDSVVENAGKIFRTNTNNNNNRINVNLSKDTQTFSLVEETQAENSKNIPLRVLLVIMDEVFDLKQKNMWFRSRFVSILKRFLRAFMGDSVNRRIATFVQHWTSAKKIAKEISRFIDGFWPNGILADKPSERDQDVRNVTQVLCKAKLLGIVSDELRHIIGSETTRRGLLRLFELLQNETLNRRFVYIVMEALLIKLFRPNDLQLIFEKLYSQSERVKDEYRRRIFDQEQYHNGIVKNQPHYGELNQRPYYLSRLSTRTDDNIGLNRSNSIQQQQKALPRSLSNALK</sequence>
<dbReference type="EMBL" id="CAJNOE010000252">
    <property type="protein sequence ID" value="CAF1091396.1"/>
    <property type="molecule type" value="Genomic_DNA"/>
</dbReference>
<dbReference type="InterPro" id="IPR016137">
    <property type="entry name" value="RGS"/>
</dbReference>
<protein>
    <recommendedName>
        <fullName evidence="8">Sorting nexin-13</fullName>
    </recommendedName>
</protein>
<evidence type="ECO:0000313" key="7">
    <source>
        <dbReference type="Proteomes" id="UP000663860"/>
    </source>
</evidence>
<feature type="domain" description="RGS" evidence="3">
    <location>
        <begin position="410"/>
        <end position="532"/>
    </location>
</feature>
<dbReference type="Gene3D" id="1.10.167.10">
    <property type="entry name" value="Regulator of G-protein Signalling 4, domain 2"/>
    <property type="match status" value="2"/>
</dbReference>
<evidence type="ECO:0000256" key="2">
    <source>
        <dbReference type="SAM" id="MobiDB-lite"/>
    </source>
</evidence>
<proteinExistence type="inferred from homology"/>
<dbReference type="SUPFAM" id="SSF48097">
    <property type="entry name" value="Regulator of G-protein signaling, RGS"/>
    <property type="match status" value="2"/>
</dbReference>
<evidence type="ECO:0000259" key="3">
    <source>
        <dbReference type="PROSITE" id="PS50132"/>
    </source>
</evidence>
<dbReference type="InterPro" id="IPR036871">
    <property type="entry name" value="PX_dom_sf"/>
</dbReference>
<dbReference type="Pfam" id="PF08628">
    <property type="entry name" value="Nexin_C"/>
    <property type="match status" value="1"/>
</dbReference>
<feature type="domain" description="PX" evidence="4">
    <location>
        <begin position="842"/>
        <end position="968"/>
    </location>
</feature>
<accession>A0A814NCV1</accession>
<evidence type="ECO:0000259" key="4">
    <source>
        <dbReference type="PROSITE" id="PS50195"/>
    </source>
</evidence>
<gene>
    <name evidence="6" type="ORF">IZO911_LOCUS22518</name>
</gene>
<name>A0A814NCV1_9BILA</name>
<feature type="domain" description="PXA" evidence="5">
    <location>
        <begin position="97"/>
        <end position="279"/>
    </location>
</feature>
<dbReference type="PROSITE" id="PS50132">
    <property type="entry name" value="RGS"/>
    <property type="match status" value="2"/>
</dbReference>
<dbReference type="Gene3D" id="3.30.1520.10">
    <property type="entry name" value="Phox-like domain"/>
    <property type="match status" value="1"/>
</dbReference>
<evidence type="ECO:0000259" key="5">
    <source>
        <dbReference type="PROSITE" id="PS51207"/>
    </source>
</evidence>
<feature type="compositionally biased region" description="Polar residues" evidence="2">
    <location>
        <begin position="1269"/>
        <end position="1291"/>
    </location>
</feature>
<dbReference type="Pfam" id="PF02194">
    <property type="entry name" value="PXA"/>
    <property type="match status" value="1"/>
</dbReference>
<dbReference type="InterPro" id="IPR013937">
    <property type="entry name" value="Sorting_nexin_C"/>
</dbReference>
<feature type="region of interest" description="Disordered" evidence="2">
    <location>
        <begin position="1267"/>
        <end position="1291"/>
    </location>
</feature>
<dbReference type="InterPro" id="IPR003114">
    <property type="entry name" value="Phox_assoc"/>
</dbReference>
<dbReference type="PANTHER" id="PTHR22775:SF3">
    <property type="entry name" value="SORTING NEXIN-13"/>
    <property type="match status" value="1"/>
</dbReference>
<dbReference type="SMART" id="SM00313">
    <property type="entry name" value="PXA"/>
    <property type="match status" value="1"/>
</dbReference>
<dbReference type="Proteomes" id="UP000663860">
    <property type="component" value="Unassembled WGS sequence"/>
</dbReference>
<evidence type="ECO:0000256" key="1">
    <source>
        <dbReference type="ARBA" id="ARBA00010883"/>
    </source>
</evidence>
<dbReference type="InterPro" id="IPR036305">
    <property type="entry name" value="RGS_sf"/>
</dbReference>
<dbReference type="Pfam" id="PF00615">
    <property type="entry name" value="RGS"/>
    <property type="match status" value="2"/>
</dbReference>
<dbReference type="GO" id="GO:0005769">
    <property type="term" value="C:early endosome"/>
    <property type="evidence" value="ECO:0007669"/>
    <property type="project" value="TreeGrafter"/>
</dbReference>
<dbReference type="PROSITE" id="PS51207">
    <property type="entry name" value="PXA"/>
    <property type="match status" value="1"/>
</dbReference>
<dbReference type="InterPro" id="IPR044926">
    <property type="entry name" value="RGS_subdomain_2"/>
</dbReference>
<dbReference type="InterPro" id="IPR001683">
    <property type="entry name" value="PX_dom"/>
</dbReference>
<comment type="similarity">
    <text evidence="1">Belongs to the sorting nexin family.</text>
</comment>
<dbReference type="SMART" id="SM00312">
    <property type="entry name" value="PX"/>
    <property type="match status" value="1"/>
</dbReference>
<evidence type="ECO:0008006" key="8">
    <source>
        <dbReference type="Google" id="ProtNLM"/>
    </source>
</evidence>
<feature type="domain" description="RGS" evidence="3">
    <location>
        <begin position="646"/>
        <end position="768"/>
    </location>
</feature>
<dbReference type="GO" id="GO:0035091">
    <property type="term" value="F:phosphatidylinositol binding"/>
    <property type="evidence" value="ECO:0007669"/>
    <property type="project" value="InterPro"/>
</dbReference>
<organism evidence="6 7">
    <name type="scientific">Adineta steineri</name>
    <dbReference type="NCBI Taxonomy" id="433720"/>
    <lineage>
        <taxon>Eukaryota</taxon>
        <taxon>Metazoa</taxon>
        <taxon>Spiralia</taxon>
        <taxon>Gnathifera</taxon>
        <taxon>Rotifera</taxon>
        <taxon>Eurotatoria</taxon>
        <taxon>Bdelloidea</taxon>
        <taxon>Adinetida</taxon>
        <taxon>Adinetidae</taxon>
        <taxon>Adineta</taxon>
    </lineage>
</organism>
<reference evidence="6" key="1">
    <citation type="submission" date="2021-02" db="EMBL/GenBank/DDBJ databases">
        <authorList>
            <person name="Nowell W R."/>
        </authorList>
    </citation>
    <scope>NUCLEOTIDE SEQUENCE</scope>
</reference>
<dbReference type="SMART" id="SM00315">
    <property type="entry name" value="RGS"/>
    <property type="match status" value="2"/>
</dbReference>